<evidence type="ECO:0008006" key="4">
    <source>
        <dbReference type="Google" id="ProtNLM"/>
    </source>
</evidence>
<feature type="signal peptide" evidence="1">
    <location>
        <begin position="1"/>
        <end position="21"/>
    </location>
</feature>
<feature type="chain" id="PRO_5045699631" description="Lipoprotein" evidence="1">
    <location>
        <begin position="22"/>
        <end position="251"/>
    </location>
</feature>
<accession>A0ABY2G4C1</accession>
<organism evidence="2 3">
    <name type="scientific">Meridianimaribacter flavus</name>
    <dbReference type="NCBI Taxonomy" id="571115"/>
    <lineage>
        <taxon>Bacteria</taxon>
        <taxon>Pseudomonadati</taxon>
        <taxon>Bacteroidota</taxon>
        <taxon>Flavobacteriia</taxon>
        <taxon>Flavobacteriales</taxon>
        <taxon>Flavobacteriaceae</taxon>
        <taxon>Meridianimaribacter</taxon>
    </lineage>
</organism>
<keyword evidence="3" id="KW-1185">Reference proteome</keyword>
<sequence>MNRIFLLVVSLAMVCLTSCQFSENIYINEDGSGKMEFSMDASELMQMAGEKMKEDGTERMDSTIVFKDFLDEKRDSISKLPQEDQDKLKALENFKMHMLMDTETSVMKFDLLTDFKDAGELQDMFQAMNSVGNMQGEGGMKPADASNPFSSLGSNSATDIKYTFNKGVFKRSAKIIDTELHQQAMDSLSSMEMMFATSNYTLNYHFPKPIKSVSNEAALFSEDRKSFTLEVNFMESLKNPALLDVEVILED</sequence>
<proteinExistence type="predicted"/>
<evidence type="ECO:0000313" key="3">
    <source>
        <dbReference type="Proteomes" id="UP000294930"/>
    </source>
</evidence>
<comment type="caution">
    <text evidence="2">The sequence shown here is derived from an EMBL/GenBank/DDBJ whole genome shotgun (WGS) entry which is preliminary data.</text>
</comment>
<reference evidence="2 3" key="1">
    <citation type="submission" date="2019-03" db="EMBL/GenBank/DDBJ databases">
        <title>Genomic Encyclopedia of Type Strains, Phase III (KMG-III): the genomes of soil and plant-associated and newly described type strains.</title>
        <authorList>
            <person name="Whitman W."/>
        </authorList>
    </citation>
    <scope>NUCLEOTIDE SEQUENCE [LARGE SCALE GENOMIC DNA]</scope>
    <source>
        <strain evidence="2 3">CGMCC 1.10957</strain>
    </source>
</reference>
<evidence type="ECO:0000313" key="2">
    <source>
        <dbReference type="EMBL" id="TDY10202.1"/>
    </source>
</evidence>
<evidence type="ECO:0000256" key="1">
    <source>
        <dbReference type="SAM" id="SignalP"/>
    </source>
</evidence>
<name>A0ABY2G4C1_9FLAO</name>
<gene>
    <name evidence="2" type="ORF">A8975_2616</name>
</gene>
<protein>
    <recommendedName>
        <fullName evidence="4">Lipoprotein</fullName>
    </recommendedName>
</protein>
<dbReference type="Proteomes" id="UP000294930">
    <property type="component" value="Unassembled WGS sequence"/>
</dbReference>
<keyword evidence="1" id="KW-0732">Signal</keyword>
<dbReference type="EMBL" id="SOQZ01000006">
    <property type="protein sequence ID" value="TDY10202.1"/>
    <property type="molecule type" value="Genomic_DNA"/>
</dbReference>
<dbReference type="RefSeq" id="WP_131508987.1">
    <property type="nucleotide sequence ID" value="NZ_SOQZ01000006.1"/>
</dbReference>